<name>A0ABQ5YMZ3_9BURK</name>
<keyword evidence="2" id="KW-1185">Reference proteome</keyword>
<dbReference type="Proteomes" id="UP001156664">
    <property type="component" value="Unassembled WGS sequence"/>
</dbReference>
<dbReference type="RefSeq" id="WP_284279851.1">
    <property type="nucleotide sequence ID" value="NZ_BSOJ01000006.1"/>
</dbReference>
<sequence length="471" mass="53613">MDALNPGVYVIQTRSVEGLTKHWLRLWLNNKHNGQFKGCLWLTGQPAHEVQDFLAPFLKGPKRNTRGLDVISIRPTLKNGKADTDIRGLCRALDTHLLLTPNLVLIERPDLWIHCDRISLTESSPLRQMMLLQRWAAFHKASVILPLAGRLSSWAAFADGLANWDAQAEKTTRSWWTQPWGKVCNLWGDLSEDADPAVSKIGIRLTKAEHLHFLARRVYQLRFQNAEPCDIHVVSNGLISEADNTMLLRMGANTIITDEARWRQSHAELAEERIQWIPDYSHDDAEQSSSHFAQDLHEALTPGQLVLLSSRDFSVNCLQVIHQAARWGIYCTITRLSLLNHVTASQAARLLNPLETRASALATLDGVYLFRVWASPPDTTALDNWLSECFQDDRATLFGGLVHYDEKQAQIELLRALSKEREALSAIDLEPKDLGEQTSLIDVWRDDPARGRLKRPWMRRLEKLLQMERQS</sequence>
<protein>
    <recommendedName>
        <fullName evidence="3">Cellulose biosynthesis protein BcsE</fullName>
    </recommendedName>
</protein>
<evidence type="ECO:0000313" key="1">
    <source>
        <dbReference type="EMBL" id="GLR25497.1"/>
    </source>
</evidence>
<proteinExistence type="predicted"/>
<gene>
    <name evidence="1" type="ORF">GCM10007875_05850</name>
</gene>
<organism evidence="1 2">
    <name type="scientific">Limnobacter litoralis</name>
    <dbReference type="NCBI Taxonomy" id="481366"/>
    <lineage>
        <taxon>Bacteria</taxon>
        <taxon>Pseudomonadati</taxon>
        <taxon>Pseudomonadota</taxon>
        <taxon>Betaproteobacteria</taxon>
        <taxon>Burkholderiales</taxon>
        <taxon>Burkholderiaceae</taxon>
        <taxon>Limnobacter</taxon>
    </lineage>
</organism>
<dbReference type="EMBL" id="BSOJ01000006">
    <property type="protein sequence ID" value="GLR25497.1"/>
    <property type="molecule type" value="Genomic_DNA"/>
</dbReference>
<reference evidence="2" key="1">
    <citation type="journal article" date="2019" name="Int. J. Syst. Evol. Microbiol.">
        <title>The Global Catalogue of Microorganisms (GCM) 10K type strain sequencing project: providing services to taxonomists for standard genome sequencing and annotation.</title>
        <authorList>
            <consortium name="The Broad Institute Genomics Platform"/>
            <consortium name="The Broad Institute Genome Sequencing Center for Infectious Disease"/>
            <person name="Wu L."/>
            <person name="Ma J."/>
        </authorList>
    </citation>
    <scope>NUCLEOTIDE SEQUENCE [LARGE SCALE GENOMIC DNA]</scope>
    <source>
        <strain evidence="2">NBRC 105857</strain>
    </source>
</reference>
<accession>A0ABQ5YMZ3</accession>
<evidence type="ECO:0008006" key="3">
    <source>
        <dbReference type="Google" id="ProtNLM"/>
    </source>
</evidence>
<comment type="caution">
    <text evidence="1">The sequence shown here is derived from an EMBL/GenBank/DDBJ whole genome shotgun (WGS) entry which is preliminary data.</text>
</comment>
<evidence type="ECO:0000313" key="2">
    <source>
        <dbReference type="Proteomes" id="UP001156664"/>
    </source>
</evidence>